<dbReference type="PANTHER" id="PTHR10758">
    <property type="entry name" value="26S PROTEASOME NON-ATPASE REGULATORY SUBUNIT 3/COP9 SIGNALOSOME COMPLEX SUBUNIT 3"/>
    <property type="match status" value="1"/>
</dbReference>
<dbReference type="Gene3D" id="1.25.40.10">
    <property type="entry name" value="Tetratricopeptide repeat domain"/>
    <property type="match status" value="1"/>
</dbReference>
<dbReference type="InterPro" id="IPR050756">
    <property type="entry name" value="CSN3"/>
</dbReference>
<comment type="similarity">
    <text evidence="1">Belongs to the proteasome subunit S3 family.</text>
</comment>
<dbReference type="Proteomes" id="UP001642483">
    <property type="component" value="Unassembled WGS sequence"/>
</dbReference>
<comment type="caution">
    <text evidence="5">The sequence shown here is derived from an EMBL/GenBank/DDBJ whole genome shotgun (WGS) entry which is preliminary data.</text>
</comment>
<dbReference type="SMART" id="SM00088">
    <property type="entry name" value="PINT"/>
    <property type="match status" value="1"/>
</dbReference>
<dbReference type="InterPro" id="IPR036390">
    <property type="entry name" value="WH_DNA-bd_sf"/>
</dbReference>
<feature type="compositionally biased region" description="Basic and acidic residues" evidence="3">
    <location>
        <begin position="487"/>
        <end position="506"/>
    </location>
</feature>
<dbReference type="InterPro" id="IPR013586">
    <property type="entry name" value="PSMD3_C"/>
</dbReference>
<feature type="region of interest" description="Disordered" evidence="3">
    <location>
        <begin position="1"/>
        <end position="43"/>
    </location>
</feature>
<evidence type="ECO:0000313" key="5">
    <source>
        <dbReference type="EMBL" id="CAK8671409.1"/>
    </source>
</evidence>
<dbReference type="SUPFAM" id="SSF48452">
    <property type="entry name" value="TPR-like"/>
    <property type="match status" value="1"/>
</dbReference>
<dbReference type="SUPFAM" id="SSF46785">
    <property type="entry name" value="Winged helix' DNA-binding domain"/>
    <property type="match status" value="1"/>
</dbReference>
<dbReference type="InterPro" id="IPR057985">
    <property type="entry name" value="TPR_PSMD3_N"/>
</dbReference>
<sequence>MARKVKEKETSKRQKSSKDEKPMEVETKEVPNDTKPAPKSQQEIDVLSVEDIREQLVLIERSVNIRETRHTLRVIRSLPTTRKKLNSRVFFRLAKIFFNGRQPNDEANKKYLLSCLDMASVGIENTDSIKPSSRQAKVPRTPETEVYVFLLLLIYLIDNKMYDKALECANKLVTMLVNENRRSLDPLAAKSFFYYSRIYELTDRLADIRSFLHARLRTAVLAHDSDTQAALLNCLLRNYLHYNLYDQAEKLAAKSTFPEPASNNEWARYLYYTGRIKAVQLEYSEARRTLVTALRKAPQSTALGFRQTVSKLSIVVELLLGEIPERAQFMQSDMKRSLFPYFHLTQAVRTGNLGAFTDTLDKYGDVFKADRNYTLILRVRHNVIKAGIRRISTAYSRISLADVAGKLQLDSAEDAEFIVAKAIRDGVIEAEINHDEGYVKTKDVTDIYGTIEPQKTFHTRISFCLDTYRNSVMAMRFPPKSYHIDLESAEERREREQQDMEFAKEMADEEDEFP</sequence>
<accession>A0ABP0EVH9</accession>
<protein>
    <recommendedName>
        <fullName evidence="4">PCI domain-containing protein</fullName>
    </recommendedName>
</protein>
<dbReference type="PANTHER" id="PTHR10758:SF2">
    <property type="entry name" value="26S PROTEASOME NON-ATPASE REGULATORY SUBUNIT 3"/>
    <property type="match status" value="1"/>
</dbReference>
<name>A0ABP0EVH9_CLALP</name>
<feature type="region of interest" description="Disordered" evidence="3">
    <location>
        <begin position="487"/>
        <end position="514"/>
    </location>
</feature>
<dbReference type="Pfam" id="PF01399">
    <property type="entry name" value="PCI"/>
    <property type="match status" value="1"/>
</dbReference>
<proteinExistence type="inferred from homology"/>
<dbReference type="InterPro" id="IPR011990">
    <property type="entry name" value="TPR-like_helical_dom_sf"/>
</dbReference>
<feature type="compositionally biased region" description="Basic and acidic residues" evidence="3">
    <location>
        <begin position="1"/>
        <end position="32"/>
    </location>
</feature>
<dbReference type="SMART" id="SM00753">
    <property type="entry name" value="PAM"/>
    <property type="match status" value="1"/>
</dbReference>
<evidence type="ECO:0000256" key="1">
    <source>
        <dbReference type="ARBA" id="ARBA00007912"/>
    </source>
</evidence>
<dbReference type="Pfam" id="PF08375">
    <property type="entry name" value="Rpn3_C"/>
    <property type="match status" value="1"/>
</dbReference>
<keyword evidence="2" id="KW-0647">Proteasome</keyword>
<dbReference type="EMBL" id="CAWYQH010000001">
    <property type="protein sequence ID" value="CAK8671409.1"/>
    <property type="molecule type" value="Genomic_DNA"/>
</dbReference>
<feature type="domain" description="PCI" evidence="4">
    <location>
        <begin position="267"/>
        <end position="446"/>
    </location>
</feature>
<evidence type="ECO:0000256" key="2">
    <source>
        <dbReference type="ARBA" id="ARBA00022942"/>
    </source>
</evidence>
<dbReference type="PROSITE" id="PS50250">
    <property type="entry name" value="PCI"/>
    <property type="match status" value="1"/>
</dbReference>
<evidence type="ECO:0000313" key="6">
    <source>
        <dbReference type="Proteomes" id="UP001642483"/>
    </source>
</evidence>
<organism evidence="5 6">
    <name type="scientific">Clavelina lepadiformis</name>
    <name type="common">Light-bulb sea squirt</name>
    <name type="synonym">Ascidia lepadiformis</name>
    <dbReference type="NCBI Taxonomy" id="159417"/>
    <lineage>
        <taxon>Eukaryota</taxon>
        <taxon>Metazoa</taxon>
        <taxon>Chordata</taxon>
        <taxon>Tunicata</taxon>
        <taxon>Ascidiacea</taxon>
        <taxon>Aplousobranchia</taxon>
        <taxon>Clavelinidae</taxon>
        <taxon>Clavelina</taxon>
    </lineage>
</organism>
<gene>
    <name evidence="5" type="ORF">CVLEPA_LOCUS479</name>
</gene>
<evidence type="ECO:0000259" key="4">
    <source>
        <dbReference type="PROSITE" id="PS50250"/>
    </source>
</evidence>
<reference evidence="5 6" key="1">
    <citation type="submission" date="2024-02" db="EMBL/GenBank/DDBJ databases">
        <authorList>
            <person name="Daric V."/>
            <person name="Darras S."/>
        </authorList>
    </citation>
    <scope>NUCLEOTIDE SEQUENCE [LARGE SCALE GENOMIC DNA]</scope>
</reference>
<dbReference type="Pfam" id="PF25573">
    <property type="entry name" value="TPR_PSMD3_N"/>
    <property type="match status" value="1"/>
</dbReference>
<evidence type="ECO:0000256" key="3">
    <source>
        <dbReference type="SAM" id="MobiDB-lite"/>
    </source>
</evidence>
<dbReference type="InterPro" id="IPR000717">
    <property type="entry name" value="PCI_dom"/>
</dbReference>
<keyword evidence="6" id="KW-1185">Reference proteome</keyword>